<comment type="caution">
    <text evidence="2">The sequence shown here is derived from an EMBL/GenBank/DDBJ whole genome shotgun (WGS) entry which is preliminary data.</text>
</comment>
<feature type="compositionally biased region" description="Low complexity" evidence="1">
    <location>
        <begin position="42"/>
        <end position="56"/>
    </location>
</feature>
<keyword evidence="3" id="KW-1185">Reference proteome</keyword>
<evidence type="ECO:0000313" key="3">
    <source>
        <dbReference type="Proteomes" id="UP001189429"/>
    </source>
</evidence>
<feature type="compositionally biased region" description="Basic and acidic residues" evidence="1">
    <location>
        <begin position="307"/>
        <end position="321"/>
    </location>
</feature>
<name>A0ABN9WPT9_9DINO</name>
<feature type="compositionally biased region" description="Gly residues" evidence="1">
    <location>
        <begin position="164"/>
        <end position="174"/>
    </location>
</feature>
<accession>A0ABN9WPT9</accession>
<proteinExistence type="predicted"/>
<evidence type="ECO:0000313" key="2">
    <source>
        <dbReference type="EMBL" id="CAK0887094.1"/>
    </source>
</evidence>
<feature type="compositionally biased region" description="Basic and acidic residues" evidence="1">
    <location>
        <begin position="287"/>
        <end position="299"/>
    </location>
</feature>
<protein>
    <submittedName>
        <fullName evidence="2">Uncharacterized protein</fullName>
    </submittedName>
</protein>
<feature type="region of interest" description="Disordered" evidence="1">
    <location>
        <begin position="1"/>
        <end position="56"/>
    </location>
</feature>
<gene>
    <name evidence="2" type="ORF">PCOR1329_LOCUS68261</name>
</gene>
<dbReference type="EMBL" id="CAUYUJ010018893">
    <property type="protein sequence ID" value="CAK0887094.1"/>
    <property type="molecule type" value="Genomic_DNA"/>
</dbReference>
<organism evidence="2 3">
    <name type="scientific">Prorocentrum cordatum</name>
    <dbReference type="NCBI Taxonomy" id="2364126"/>
    <lineage>
        <taxon>Eukaryota</taxon>
        <taxon>Sar</taxon>
        <taxon>Alveolata</taxon>
        <taxon>Dinophyceae</taxon>
        <taxon>Prorocentrales</taxon>
        <taxon>Prorocentraceae</taxon>
        <taxon>Prorocentrum</taxon>
    </lineage>
</organism>
<evidence type="ECO:0000256" key="1">
    <source>
        <dbReference type="SAM" id="MobiDB-lite"/>
    </source>
</evidence>
<reference evidence="2" key="1">
    <citation type="submission" date="2023-10" db="EMBL/GenBank/DDBJ databases">
        <authorList>
            <person name="Chen Y."/>
            <person name="Shah S."/>
            <person name="Dougan E. K."/>
            <person name="Thang M."/>
            <person name="Chan C."/>
        </authorList>
    </citation>
    <scope>NUCLEOTIDE SEQUENCE [LARGE SCALE GENOMIC DNA]</scope>
</reference>
<feature type="region of interest" description="Disordered" evidence="1">
    <location>
        <begin position="162"/>
        <end position="192"/>
    </location>
</feature>
<feature type="region of interest" description="Disordered" evidence="1">
    <location>
        <begin position="426"/>
        <end position="455"/>
    </location>
</feature>
<feature type="region of interest" description="Disordered" evidence="1">
    <location>
        <begin position="284"/>
        <end position="328"/>
    </location>
</feature>
<dbReference type="Proteomes" id="UP001189429">
    <property type="component" value="Unassembled WGS sequence"/>
</dbReference>
<sequence>MSICMPAREGQQADLETIGQKLAQNASWDPDSEDTNSQKFVSGSPSGPGPRARAGAAGALAPLPAGLGHDFEAADELRRQLAQLGVELFEQEVPRLWRTANGMLGVIFPGQEACTCPGLGALALQRSRGHVLESSLAAWHPQGRCPATESLLFPGLTVASPRRSGGGRAGGGGKAAPRCSAVGGRQGDTGRLMGSRPFQIRLAIQPATHRRGCSFARLHRLNPVERHLLAESQRGFRAPAPADARQSPLPAACRPCGPDIMAGLLGPALEPFITDAGDEVLTKRRGAKEDADRAPRESLDCPADLSGDGKADHPHGREHGSDSPFAVWPEKLDASEGEAEESLELEKAAHTPWREVPYKLYDEAEAIRVKSPPPSARQQAQEPGVASLLQRALTDAGAEAEKHIKTPYAIDSLLFPGLYIDESLKRKKSHNQSRGADRKASQYCSCDTPTTAPASSATGCDAALALHGGSAGGAQPVL</sequence>